<dbReference type="AlphaFoldDB" id="E9HKC1"/>
<keyword evidence="7" id="KW-0156">Chromatin regulator</keyword>
<dbReference type="PANTHER" id="PTHR13808">
    <property type="entry name" value="CBP/P300-RELATED"/>
    <property type="match status" value="1"/>
</dbReference>
<dbReference type="PANTHER" id="PTHR13808:SF1">
    <property type="entry name" value="HISTONE ACETYLTRANSFERASE"/>
    <property type="match status" value="1"/>
</dbReference>
<evidence type="ECO:0000256" key="3">
    <source>
        <dbReference type="ARBA" id="ARBA00022679"/>
    </source>
</evidence>
<name>E9HKC1_DAPPU</name>
<dbReference type="InterPro" id="IPR013178">
    <property type="entry name" value="Histone_AcTrfase_Rtt109/CBP"/>
</dbReference>
<evidence type="ECO:0000256" key="10">
    <source>
        <dbReference type="ARBA" id="ARBA00023163"/>
    </source>
</evidence>
<organism evidence="16 17">
    <name type="scientific">Daphnia pulex</name>
    <name type="common">Water flea</name>
    <dbReference type="NCBI Taxonomy" id="6669"/>
    <lineage>
        <taxon>Eukaryota</taxon>
        <taxon>Metazoa</taxon>
        <taxon>Ecdysozoa</taxon>
        <taxon>Arthropoda</taxon>
        <taxon>Crustacea</taxon>
        <taxon>Branchiopoda</taxon>
        <taxon>Diplostraca</taxon>
        <taxon>Cladocera</taxon>
        <taxon>Anomopoda</taxon>
        <taxon>Daphniidae</taxon>
        <taxon>Daphnia</taxon>
    </lineage>
</organism>
<evidence type="ECO:0000256" key="11">
    <source>
        <dbReference type="ARBA" id="ARBA00023242"/>
    </source>
</evidence>
<dbReference type="SUPFAM" id="SSF57933">
    <property type="entry name" value="TAZ domain"/>
    <property type="match status" value="2"/>
</dbReference>
<dbReference type="KEGG" id="dpx:DAPPUDRAFT_203585"/>
<keyword evidence="9" id="KW-0010">Activator</keyword>
<dbReference type="PROSITE" id="PS01357">
    <property type="entry name" value="ZF_ZZ_1"/>
    <property type="match status" value="1"/>
</dbReference>
<keyword evidence="17" id="KW-1185">Reference proteome</keyword>
<sequence>MTKQIKQAKESEAKARKETLNQTERAKRTEEKYELELKQHSSDVKQLKAAHEQLAQSRSQLTNVLRQLSNRTTPDLIEKLQRDKELLEKRLEQVQTEMDEIKEAREKSTLQVMRVNAESVALKIILQEEVRSAKEESQQLKTKLAETMAKHLNELHRFRNYKTQFEELKIEFDKLILEKEKCSANLAAVQAAQIKDQEIAKNKAELEKANPKIVKQEMHHPCLSSTKQQNVPVVANQQHPAAQHVTSTLTPQQVIQRNPTSVCNVQNVVVQNVGKPNKQLQIFNFNAIAADMLVELHNNNGNVDQFVYPCNNCKRPVETGFYCGECEDFKMCFLCHKRDGHHHKMEKFGFELDRINSSSHLKDVTEDRKSRIDRRILSFVHSFYCIIDYCLEPFCRTMKEVVAHNLACHAKTSIGEVKGSPKLQSRCLVCRQLVGLIISHANNCTDPECSKPHCSNVKKKIKNNLFLNNLFKSTGKVLPPPKKLGNPNLEPLGSRNKNQIPINATTTLSADLKKNQLPDKSPADDFPRAVHSVIQAPTSSGSVDSGIVVSSPTAITYEENLKRIQDNVALVIHAHKCLQGVNQANESCPTPYCLKMKNILNHVRSCQNGESCKVPHCSHSKKIISHWRNCCKSDCLFCVAVKASDHNKVTVDSSGVGAVALTVKPYEALGGTQAPTKSVGQLPRLQPAPSQQLNSIAQMENVPPVTSTGNVSHVATQDGGDNQRAGEDAVKTPNSMGVLPKLQEFGKRVITPLQLNVSHPTTPSVLDPPPIINLTSQNVTVDGEVNQAIHPVGAKTNVDTSTSADGEKRKIPQESVDSIPQQPLSGKTMHLGLAIAMGGGICCPVGAMNRKALAKLLLDPEPFGCRIRSTLKELLMKMKSPNVTEETRQRIEIFFGINYLFVCSFFRKQSEHGGL</sequence>
<dbReference type="OrthoDB" id="899at2759"/>
<dbReference type="GO" id="GO:0005634">
    <property type="term" value="C:nucleus"/>
    <property type="evidence" value="ECO:0007669"/>
    <property type="project" value="UniProtKB-SubCell"/>
</dbReference>
<comment type="catalytic activity">
    <reaction evidence="12">
        <text>L-lysyl-[protein] + acetyl-CoA = N(6)-acetyl-L-lysyl-[protein] + CoA + H(+)</text>
        <dbReference type="Rhea" id="RHEA:45948"/>
        <dbReference type="Rhea" id="RHEA-COMP:9752"/>
        <dbReference type="Rhea" id="RHEA-COMP:10731"/>
        <dbReference type="ChEBI" id="CHEBI:15378"/>
        <dbReference type="ChEBI" id="CHEBI:29969"/>
        <dbReference type="ChEBI" id="CHEBI:57287"/>
        <dbReference type="ChEBI" id="CHEBI:57288"/>
        <dbReference type="ChEBI" id="CHEBI:61930"/>
        <dbReference type="EC" id="2.3.1.48"/>
    </reaction>
</comment>
<feature type="region of interest" description="Disordered" evidence="14">
    <location>
        <begin position="715"/>
        <end position="734"/>
    </location>
</feature>
<evidence type="ECO:0000313" key="17">
    <source>
        <dbReference type="Proteomes" id="UP000000305"/>
    </source>
</evidence>
<keyword evidence="6 13" id="KW-0862">Zinc</keyword>
<comment type="subcellular location">
    <subcellularLocation>
        <location evidence="1">Nucleus</location>
    </subcellularLocation>
</comment>
<dbReference type="EC" id="2.3.1.48" evidence="2"/>
<evidence type="ECO:0000259" key="15">
    <source>
        <dbReference type="PROSITE" id="PS50134"/>
    </source>
</evidence>
<dbReference type="Proteomes" id="UP000000305">
    <property type="component" value="Unassembled WGS sequence"/>
</dbReference>
<keyword evidence="5 13" id="KW-0863">Zinc-finger</keyword>
<dbReference type="HOGENOM" id="CLU_318136_0_0_1"/>
<evidence type="ECO:0000256" key="2">
    <source>
        <dbReference type="ARBA" id="ARBA00013184"/>
    </source>
</evidence>
<dbReference type="SMART" id="SM00551">
    <property type="entry name" value="ZnF_TAZ"/>
    <property type="match status" value="2"/>
</dbReference>
<dbReference type="InterPro" id="IPR035898">
    <property type="entry name" value="TAZ_dom_sf"/>
</dbReference>
<dbReference type="STRING" id="6669.E9HKC1"/>
<feature type="region of interest" description="Disordered" evidence="14">
    <location>
        <begin position="796"/>
        <end position="823"/>
    </location>
</feature>
<feature type="domain" description="TAZ-type" evidence="15">
    <location>
        <begin position="557"/>
        <end position="641"/>
    </location>
</feature>
<dbReference type="EMBL" id="GL732667">
    <property type="protein sequence ID" value="EFX67856.1"/>
    <property type="molecule type" value="Genomic_DNA"/>
</dbReference>
<dbReference type="InterPro" id="IPR000197">
    <property type="entry name" value="Znf_TAZ"/>
</dbReference>
<evidence type="ECO:0000256" key="9">
    <source>
        <dbReference type="ARBA" id="ARBA00023159"/>
    </source>
</evidence>
<proteinExistence type="predicted"/>
<dbReference type="Gene3D" id="3.30.60.90">
    <property type="match status" value="1"/>
</dbReference>
<keyword evidence="10" id="KW-0804">Transcription</keyword>
<keyword evidence="11" id="KW-0539">Nucleus</keyword>
<evidence type="ECO:0000256" key="13">
    <source>
        <dbReference type="PROSITE-ProRule" id="PRU00203"/>
    </source>
</evidence>
<feature type="compositionally biased region" description="Basic and acidic residues" evidence="14">
    <location>
        <begin position="7"/>
        <end position="32"/>
    </location>
</feature>
<protein>
    <recommendedName>
        <fullName evidence="2">histone acetyltransferase</fullName>
        <ecNumber evidence="2">2.3.1.48</ecNumber>
    </recommendedName>
</protein>
<feature type="region of interest" description="Disordered" evidence="14">
    <location>
        <begin position="1"/>
        <end position="32"/>
    </location>
</feature>
<dbReference type="GO" id="GO:0004402">
    <property type="term" value="F:histone acetyltransferase activity"/>
    <property type="evidence" value="ECO:0007669"/>
    <property type="project" value="InterPro"/>
</dbReference>
<keyword evidence="4 13" id="KW-0479">Metal-binding</keyword>
<evidence type="ECO:0000256" key="4">
    <source>
        <dbReference type="ARBA" id="ARBA00022723"/>
    </source>
</evidence>
<evidence type="ECO:0000256" key="1">
    <source>
        <dbReference type="ARBA" id="ARBA00004123"/>
    </source>
</evidence>
<feature type="domain" description="TAZ-type" evidence="15">
    <location>
        <begin position="365"/>
        <end position="457"/>
    </location>
</feature>
<dbReference type="Gene3D" id="1.20.1020.10">
    <property type="entry name" value="TAZ domain"/>
    <property type="match status" value="2"/>
</dbReference>
<evidence type="ECO:0000256" key="8">
    <source>
        <dbReference type="ARBA" id="ARBA00023015"/>
    </source>
</evidence>
<dbReference type="GO" id="GO:0006355">
    <property type="term" value="P:regulation of DNA-templated transcription"/>
    <property type="evidence" value="ECO:0007669"/>
    <property type="project" value="InterPro"/>
</dbReference>
<feature type="zinc finger region" description="TAZ-type" evidence="13">
    <location>
        <begin position="365"/>
        <end position="457"/>
    </location>
</feature>
<dbReference type="InParanoid" id="E9HKC1"/>
<dbReference type="InterPro" id="IPR043145">
    <property type="entry name" value="Znf_ZZ_sf"/>
</dbReference>
<dbReference type="InterPro" id="IPR000433">
    <property type="entry name" value="Znf_ZZ"/>
</dbReference>
<evidence type="ECO:0000256" key="14">
    <source>
        <dbReference type="SAM" id="MobiDB-lite"/>
    </source>
</evidence>
<reference evidence="16 17" key="1">
    <citation type="journal article" date="2011" name="Science">
        <title>The ecoresponsive genome of Daphnia pulex.</title>
        <authorList>
            <person name="Colbourne J.K."/>
            <person name="Pfrender M.E."/>
            <person name="Gilbert D."/>
            <person name="Thomas W.K."/>
            <person name="Tucker A."/>
            <person name="Oakley T.H."/>
            <person name="Tokishita S."/>
            <person name="Aerts A."/>
            <person name="Arnold G.J."/>
            <person name="Basu M.K."/>
            <person name="Bauer D.J."/>
            <person name="Caceres C.E."/>
            <person name="Carmel L."/>
            <person name="Casola C."/>
            <person name="Choi J.H."/>
            <person name="Detter J.C."/>
            <person name="Dong Q."/>
            <person name="Dusheyko S."/>
            <person name="Eads B.D."/>
            <person name="Frohlich T."/>
            <person name="Geiler-Samerotte K.A."/>
            <person name="Gerlach D."/>
            <person name="Hatcher P."/>
            <person name="Jogdeo S."/>
            <person name="Krijgsveld J."/>
            <person name="Kriventseva E.V."/>
            <person name="Kultz D."/>
            <person name="Laforsch C."/>
            <person name="Lindquist E."/>
            <person name="Lopez J."/>
            <person name="Manak J.R."/>
            <person name="Muller J."/>
            <person name="Pangilinan J."/>
            <person name="Patwardhan R.P."/>
            <person name="Pitluck S."/>
            <person name="Pritham E.J."/>
            <person name="Rechtsteiner A."/>
            <person name="Rho M."/>
            <person name="Rogozin I.B."/>
            <person name="Sakarya O."/>
            <person name="Salamov A."/>
            <person name="Schaack S."/>
            <person name="Shapiro H."/>
            <person name="Shiga Y."/>
            <person name="Skalitzky C."/>
            <person name="Smith Z."/>
            <person name="Souvorov A."/>
            <person name="Sung W."/>
            <person name="Tang Z."/>
            <person name="Tsuchiya D."/>
            <person name="Tu H."/>
            <person name="Vos H."/>
            <person name="Wang M."/>
            <person name="Wolf Y.I."/>
            <person name="Yamagata H."/>
            <person name="Yamada T."/>
            <person name="Ye Y."/>
            <person name="Shaw J.R."/>
            <person name="Andrews J."/>
            <person name="Crease T.J."/>
            <person name="Tang H."/>
            <person name="Lucas S.M."/>
            <person name="Robertson H.M."/>
            <person name="Bork P."/>
            <person name="Koonin E.V."/>
            <person name="Zdobnov E.M."/>
            <person name="Grigoriev I.V."/>
            <person name="Lynch M."/>
            <person name="Boore J.L."/>
        </authorList>
    </citation>
    <scope>NUCLEOTIDE SEQUENCE [LARGE SCALE GENOMIC DNA]</scope>
</reference>
<evidence type="ECO:0000313" key="16">
    <source>
        <dbReference type="EMBL" id="EFX67856.1"/>
    </source>
</evidence>
<dbReference type="GO" id="GO:0008270">
    <property type="term" value="F:zinc ion binding"/>
    <property type="evidence" value="ECO:0007669"/>
    <property type="project" value="UniProtKB-KW"/>
</dbReference>
<evidence type="ECO:0000256" key="6">
    <source>
        <dbReference type="ARBA" id="ARBA00022833"/>
    </source>
</evidence>
<dbReference type="eggNOG" id="KOG1778">
    <property type="taxonomic scope" value="Eukaryota"/>
</dbReference>
<dbReference type="Pfam" id="PF02135">
    <property type="entry name" value="zf-TAZ"/>
    <property type="match status" value="2"/>
</dbReference>
<feature type="zinc finger region" description="TAZ-type" evidence="13">
    <location>
        <begin position="557"/>
        <end position="641"/>
    </location>
</feature>
<gene>
    <name evidence="16" type="ORF">DAPPUDRAFT_203585</name>
</gene>
<keyword evidence="8" id="KW-0805">Transcription regulation</keyword>
<evidence type="ECO:0000256" key="12">
    <source>
        <dbReference type="ARBA" id="ARBA00048017"/>
    </source>
</evidence>
<evidence type="ECO:0000256" key="5">
    <source>
        <dbReference type="ARBA" id="ARBA00022771"/>
    </source>
</evidence>
<evidence type="ECO:0000256" key="7">
    <source>
        <dbReference type="ARBA" id="ARBA00022853"/>
    </source>
</evidence>
<accession>E9HKC1</accession>
<dbReference type="SUPFAM" id="SSF57850">
    <property type="entry name" value="RING/U-box"/>
    <property type="match status" value="1"/>
</dbReference>
<dbReference type="PROSITE" id="PS50134">
    <property type="entry name" value="ZF_TAZ"/>
    <property type="match status" value="2"/>
</dbReference>
<keyword evidence="3" id="KW-0808">Transferase</keyword>